<dbReference type="AlphaFoldDB" id="A0A0A8Y494"/>
<organism evidence="1">
    <name type="scientific">Arundo donax</name>
    <name type="common">Giant reed</name>
    <name type="synonym">Donax arundinaceus</name>
    <dbReference type="NCBI Taxonomy" id="35708"/>
    <lineage>
        <taxon>Eukaryota</taxon>
        <taxon>Viridiplantae</taxon>
        <taxon>Streptophyta</taxon>
        <taxon>Embryophyta</taxon>
        <taxon>Tracheophyta</taxon>
        <taxon>Spermatophyta</taxon>
        <taxon>Magnoliopsida</taxon>
        <taxon>Liliopsida</taxon>
        <taxon>Poales</taxon>
        <taxon>Poaceae</taxon>
        <taxon>PACMAD clade</taxon>
        <taxon>Arundinoideae</taxon>
        <taxon>Arundineae</taxon>
        <taxon>Arundo</taxon>
    </lineage>
</organism>
<accession>A0A0A8Y494</accession>
<evidence type="ECO:0000313" key="1">
    <source>
        <dbReference type="EMBL" id="JAD18722.1"/>
    </source>
</evidence>
<protein>
    <submittedName>
        <fullName evidence="1">Uncharacterized protein</fullName>
    </submittedName>
</protein>
<reference evidence="1" key="1">
    <citation type="submission" date="2014-09" db="EMBL/GenBank/DDBJ databases">
        <authorList>
            <person name="Magalhaes I.L.F."/>
            <person name="Oliveira U."/>
            <person name="Santos F.R."/>
            <person name="Vidigal T.H.D.A."/>
            <person name="Brescovit A.D."/>
            <person name="Santos A.J."/>
        </authorList>
    </citation>
    <scope>NUCLEOTIDE SEQUENCE</scope>
    <source>
        <tissue evidence="1">Shoot tissue taken approximately 20 cm above the soil surface</tissue>
    </source>
</reference>
<reference evidence="1" key="2">
    <citation type="journal article" date="2015" name="Data Brief">
        <title>Shoot transcriptome of the giant reed, Arundo donax.</title>
        <authorList>
            <person name="Barrero R.A."/>
            <person name="Guerrero F.D."/>
            <person name="Moolhuijzen P."/>
            <person name="Goolsby J.A."/>
            <person name="Tidwell J."/>
            <person name="Bellgard S.E."/>
            <person name="Bellgard M.I."/>
        </authorList>
    </citation>
    <scope>NUCLEOTIDE SEQUENCE</scope>
    <source>
        <tissue evidence="1">Shoot tissue taken approximately 20 cm above the soil surface</tissue>
    </source>
</reference>
<sequence length="26" mass="2938">MLGDIAIVTMTQKYNRVNVENSISKI</sequence>
<proteinExistence type="predicted"/>
<name>A0A0A8Y494_ARUDO</name>
<dbReference type="EMBL" id="GBRH01279173">
    <property type="protein sequence ID" value="JAD18722.1"/>
    <property type="molecule type" value="Transcribed_RNA"/>
</dbReference>